<evidence type="ECO:0000256" key="1">
    <source>
        <dbReference type="ARBA" id="ARBA00004613"/>
    </source>
</evidence>
<feature type="compositionally biased region" description="Low complexity" evidence="11">
    <location>
        <begin position="551"/>
        <end position="561"/>
    </location>
</feature>
<reference evidence="14" key="1">
    <citation type="journal article" date="2015" name="Genome Announc.">
        <title>Draft genome sequence of Talaromyces cellulolyticus strain Y-94, a source of lignocellulosic biomass-degrading enzymes.</title>
        <authorList>
            <person name="Fujii T."/>
            <person name="Koike H."/>
            <person name="Sawayama S."/>
            <person name="Yano S."/>
            <person name="Inoue H."/>
        </authorList>
    </citation>
    <scope>NUCLEOTIDE SEQUENCE [LARGE SCALE GENOMIC DNA]</scope>
    <source>
        <strain evidence="14">Y-94</strain>
    </source>
</reference>
<dbReference type="InterPro" id="IPR000743">
    <property type="entry name" value="Glyco_hydro_28"/>
</dbReference>
<dbReference type="InterPro" id="IPR011050">
    <property type="entry name" value="Pectin_lyase_fold/virulence"/>
</dbReference>
<evidence type="ECO:0000313" key="14">
    <source>
        <dbReference type="Proteomes" id="UP000053095"/>
    </source>
</evidence>
<comment type="caution">
    <text evidence="13">The sequence shown here is derived from an EMBL/GenBank/DDBJ whole genome shotgun (WGS) entry which is preliminary data.</text>
</comment>
<keyword evidence="7" id="KW-0325">Glycoprotein</keyword>
<sequence length="596" mass="61618">MYWPLLTLPLLAAIPISNAQLTGSVGPLTTVAEKAATKTCNVLDYGAVADLSTDLGAPLVSAFNDCIDGGLVYIPEGSYAMSTWATLDKGTGWALQLDGIIYRNGTDGGNMIIIEHASDFEMFSSNSAGAMQGLGYQFHADGTSTTTRLLRLQKVTSFSVHDIILVDAPAFHLVLDTVEDGEVYNVAIRGGNEGGLDGIDITGSNVWVHDVEVTNKDECVTVKSPSSNILVESVYCNWSGGCAMGSLGADTNISDITYRNIYTWSSNQMYMIKSNGGSGTVQNVLLENFIGHGNAYSLDIDTSWAEMSTASGDGVGYSNITISNWKGTESNGLQRGPIKVLCPAGNPCYDLTIEDFAMWTESGDSQTYTCSNAYGEGFCLAGGDDHVAYTATPTTVTVAPSGYSAATMAADLTAAFGTASSIPIPTIPTTFFPGVTPYSALASASAAATASFASSATSAGDVLAVSSLIVIPTGTFSATSTATTAVSPVAASVASASSVVSSTSTSIFSPSPETSSASATVGVISSISMPLASGSAAVSYTSFLTSVVSSTQSAPSETSSTGVPELEETEGCPSGFEHESHAHDHGHLHRRRFGRH</sequence>
<keyword evidence="6" id="KW-1015">Disulfide bond</keyword>
<evidence type="ECO:0000256" key="7">
    <source>
        <dbReference type="ARBA" id="ARBA00023180"/>
    </source>
</evidence>
<dbReference type="GO" id="GO:0005576">
    <property type="term" value="C:extracellular region"/>
    <property type="evidence" value="ECO:0007669"/>
    <property type="project" value="UniProtKB-SubCell"/>
</dbReference>
<keyword evidence="4 12" id="KW-0732">Signal</keyword>
<comment type="similarity">
    <text evidence="2 10">Belongs to the glycosyl hydrolase 28 family.</text>
</comment>
<keyword evidence="3" id="KW-0964">Secreted</keyword>
<dbReference type="GO" id="GO:0004650">
    <property type="term" value="F:polygalacturonase activity"/>
    <property type="evidence" value="ECO:0007669"/>
    <property type="project" value="InterPro"/>
</dbReference>
<dbReference type="GO" id="GO:0071555">
    <property type="term" value="P:cell wall organization"/>
    <property type="evidence" value="ECO:0007669"/>
    <property type="project" value="UniProtKB-KW"/>
</dbReference>
<organism evidence="13 14">
    <name type="scientific">Talaromyces pinophilus</name>
    <name type="common">Penicillium pinophilum</name>
    <dbReference type="NCBI Taxonomy" id="128442"/>
    <lineage>
        <taxon>Eukaryota</taxon>
        <taxon>Fungi</taxon>
        <taxon>Dikarya</taxon>
        <taxon>Ascomycota</taxon>
        <taxon>Pezizomycotina</taxon>
        <taxon>Eurotiomycetes</taxon>
        <taxon>Eurotiomycetidae</taxon>
        <taxon>Eurotiales</taxon>
        <taxon>Trichocomaceae</taxon>
        <taxon>Talaromyces</taxon>
        <taxon>Talaromyces sect. Talaromyces</taxon>
    </lineage>
</organism>
<evidence type="ECO:0000256" key="2">
    <source>
        <dbReference type="ARBA" id="ARBA00008834"/>
    </source>
</evidence>
<comment type="subcellular location">
    <subcellularLocation>
        <location evidence="1">Secreted</location>
    </subcellularLocation>
</comment>
<feature type="compositionally biased region" description="Basic and acidic residues" evidence="11">
    <location>
        <begin position="576"/>
        <end position="585"/>
    </location>
</feature>
<feature type="signal peptide" evidence="12">
    <location>
        <begin position="1"/>
        <end position="19"/>
    </location>
</feature>
<dbReference type="Proteomes" id="UP000053095">
    <property type="component" value="Unassembled WGS sequence"/>
</dbReference>
<dbReference type="Gene3D" id="2.160.20.10">
    <property type="entry name" value="Single-stranded right-handed beta-helix, Pectin lyase-like"/>
    <property type="match status" value="1"/>
</dbReference>
<dbReference type="PANTHER" id="PTHR31736">
    <property type="match status" value="1"/>
</dbReference>
<evidence type="ECO:0000256" key="10">
    <source>
        <dbReference type="RuleBase" id="RU361169"/>
    </source>
</evidence>
<dbReference type="PANTHER" id="PTHR31736:SF19">
    <property type="entry name" value="PECTIN LYASE SUPERFAMILY PROTEIN-RELATED"/>
    <property type="match status" value="1"/>
</dbReference>
<protein>
    <recommendedName>
        <fullName evidence="15">Rhamnogalacturonase A</fullName>
    </recommendedName>
</protein>
<dbReference type="InterPro" id="IPR012334">
    <property type="entry name" value="Pectin_lyas_fold"/>
</dbReference>
<evidence type="ECO:0000256" key="5">
    <source>
        <dbReference type="ARBA" id="ARBA00022801"/>
    </source>
</evidence>
<dbReference type="GO" id="GO:0046576">
    <property type="term" value="F:rhamnogalacturonan alpha-L-rhamnopyranosyl-(1-&gt;4)-alpha-D-galactopyranosyluronide lyase activity"/>
    <property type="evidence" value="ECO:0007669"/>
    <property type="project" value="UniProtKB-ARBA"/>
</dbReference>
<dbReference type="Pfam" id="PF00295">
    <property type="entry name" value="Glyco_hydro_28"/>
    <property type="match status" value="1"/>
</dbReference>
<evidence type="ECO:0000256" key="9">
    <source>
        <dbReference type="ARBA" id="ARBA00023316"/>
    </source>
</evidence>
<accession>A0A6N4SLV2</accession>
<dbReference type="GO" id="GO:0005975">
    <property type="term" value="P:carbohydrate metabolic process"/>
    <property type="evidence" value="ECO:0007669"/>
    <property type="project" value="InterPro"/>
</dbReference>
<keyword evidence="14" id="KW-1185">Reference proteome</keyword>
<dbReference type="AlphaFoldDB" id="A0A6N4SLV2"/>
<evidence type="ECO:0000256" key="8">
    <source>
        <dbReference type="ARBA" id="ARBA00023295"/>
    </source>
</evidence>
<evidence type="ECO:0000256" key="11">
    <source>
        <dbReference type="SAM" id="MobiDB-lite"/>
    </source>
</evidence>
<evidence type="ECO:0000256" key="12">
    <source>
        <dbReference type="SAM" id="SignalP"/>
    </source>
</evidence>
<evidence type="ECO:0000256" key="6">
    <source>
        <dbReference type="ARBA" id="ARBA00023157"/>
    </source>
</evidence>
<feature type="region of interest" description="Disordered" evidence="11">
    <location>
        <begin position="551"/>
        <end position="596"/>
    </location>
</feature>
<dbReference type="EMBL" id="DF933835">
    <property type="protein sequence ID" value="GAM40700.1"/>
    <property type="molecule type" value="Genomic_DNA"/>
</dbReference>
<evidence type="ECO:0000256" key="4">
    <source>
        <dbReference type="ARBA" id="ARBA00022729"/>
    </source>
</evidence>
<feature type="compositionally biased region" description="Basic residues" evidence="11">
    <location>
        <begin position="586"/>
        <end position="596"/>
    </location>
</feature>
<evidence type="ECO:0008006" key="15">
    <source>
        <dbReference type="Google" id="ProtNLM"/>
    </source>
</evidence>
<evidence type="ECO:0000256" key="3">
    <source>
        <dbReference type="ARBA" id="ARBA00022525"/>
    </source>
</evidence>
<dbReference type="SUPFAM" id="SSF51126">
    <property type="entry name" value="Pectin lyase-like"/>
    <property type="match status" value="1"/>
</dbReference>
<evidence type="ECO:0000313" key="13">
    <source>
        <dbReference type="EMBL" id="GAM40700.1"/>
    </source>
</evidence>
<keyword evidence="5 10" id="KW-0378">Hydrolase</keyword>
<feature type="chain" id="PRO_5028369936" description="Rhamnogalacturonase A" evidence="12">
    <location>
        <begin position="20"/>
        <end position="596"/>
    </location>
</feature>
<gene>
    <name evidence="13" type="ORF">TCE0_039f13250</name>
</gene>
<proteinExistence type="inferred from homology"/>
<keyword evidence="9" id="KW-0961">Cell wall biogenesis/degradation</keyword>
<keyword evidence="8 10" id="KW-0326">Glycosidase</keyword>
<name>A0A6N4SLV2_TALPI</name>